<feature type="compositionally biased region" description="Basic residues" evidence="1">
    <location>
        <begin position="134"/>
        <end position="145"/>
    </location>
</feature>
<feature type="region of interest" description="Disordered" evidence="1">
    <location>
        <begin position="121"/>
        <end position="145"/>
    </location>
</feature>
<dbReference type="InterPro" id="IPR025462">
    <property type="entry name" value="DUF4313"/>
</dbReference>
<dbReference type="AlphaFoldDB" id="A0A412RKJ7"/>
<organism evidence="2 3">
    <name type="scientific">Agathobacter rectalis</name>
    <dbReference type="NCBI Taxonomy" id="39491"/>
    <lineage>
        <taxon>Bacteria</taxon>
        <taxon>Bacillati</taxon>
        <taxon>Bacillota</taxon>
        <taxon>Clostridia</taxon>
        <taxon>Lachnospirales</taxon>
        <taxon>Lachnospiraceae</taxon>
        <taxon>Agathobacter</taxon>
    </lineage>
</organism>
<sequence>MDEIKTLGFDWEFGHEELSLQVSSYANNGCLYVGLYNKGEEGFEPFGDLTVNLPMSSMIPPESNEAYISGSFSREKLQFIKKHELGVLLPEEGFSGYCTYAKVAFDMERLREFDPKGMEEYLRGRNVQEPPKKEGKKRKHEQKER</sequence>
<reference evidence="2 3" key="1">
    <citation type="submission" date="2018-08" db="EMBL/GenBank/DDBJ databases">
        <title>A genome reference for cultivated species of the human gut microbiota.</title>
        <authorList>
            <person name="Zou Y."/>
            <person name="Xue W."/>
            <person name="Luo G."/>
        </authorList>
    </citation>
    <scope>NUCLEOTIDE SEQUENCE [LARGE SCALE GENOMIC DNA]</scope>
    <source>
        <strain evidence="2 3">AF17-27</strain>
    </source>
</reference>
<accession>A0A412RKJ7</accession>
<dbReference type="RefSeq" id="WP_117994181.1">
    <property type="nucleotide sequence ID" value="NZ_QRXR01000015.1"/>
</dbReference>
<dbReference type="EMBL" id="QRXR01000015">
    <property type="protein sequence ID" value="RGU23066.1"/>
    <property type="molecule type" value="Genomic_DNA"/>
</dbReference>
<evidence type="ECO:0000313" key="2">
    <source>
        <dbReference type="EMBL" id="RGU23066.1"/>
    </source>
</evidence>
<name>A0A412RKJ7_9FIRM</name>
<comment type="caution">
    <text evidence="2">The sequence shown here is derived from an EMBL/GenBank/DDBJ whole genome shotgun (WGS) entry which is preliminary data.</text>
</comment>
<evidence type="ECO:0000313" key="3">
    <source>
        <dbReference type="Proteomes" id="UP000283765"/>
    </source>
</evidence>
<evidence type="ECO:0000256" key="1">
    <source>
        <dbReference type="SAM" id="MobiDB-lite"/>
    </source>
</evidence>
<dbReference type="Proteomes" id="UP000283765">
    <property type="component" value="Unassembled WGS sequence"/>
</dbReference>
<proteinExistence type="predicted"/>
<dbReference type="Pfam" id="PF14190">
    <property type="entry name" value="DUF4313"/>
    <property type="match status" value="1"/>
</dbReference>
<protein>
    <submittedName>
        <fullName evidence="2">DUF4313 domain-containing protein</fullName>
    </submittedName>
</protein>
<gene>
    <name evidence="2" type="ORF">DWW89_10160</name>
</gene>